<protein>
    <submittedName>
        <fullName evidence="1">Uncharacterized protein</fullName>
    </submittedName>
</protein>
<comment type="caution">
    <text evidence="1">The sequence shown here is derived from an EMBL/GenBank/DDBJ whole genome shotgun (WGS) entry which is preliminary data.</text>
</comment>
<proteinExistence type="predicted"/>
<organism evidence="1 2">
    <name type="scientific">Phytophthora cactorum</name>
    <dbReference type="NCBI Taxonomy" id="29920"/>
    <lineage>
        <taxon>Eukaryota</taxon>
        <taxon>Sar</taxon>
        <taxon>Stramenopiles</taxon>
        <taxon>Oomycota</taxon>
        <taxon>Peronosporomycetes</taxon>
        <taxon>Peronosporales</taxon>
        <taxon>Peronosporaceae</taxon>
        <taxon>Phytophthora</taxon>
    </lineage>
</organism>
<evidence type="ECO:0000313" key="2">
    <source>
        <dbReference type="Proteomes" id="UP000736787"/>
    </source>
</evidence>
<evidence type="ECO:0000313" key="1">
    <source>
        <dbReference type="EMBL" id="KAG2884782.1"/>
    </source>
</evidence>
<sequence>MMQFPVTIHPLLALFWRQLQTQSQSAGFVQIMTAVVMLSTIPQKRLQTNRTIIQIIGARVFSFLADI</sequence>
<gene>
    <name evidence="1" type="ORF">PC117_g25736</name>
</gene>
<name>A0A8T1JN02_9STRA</name>
<dbReference type="AlphaFoldDB" id="A0A8T1JN02"/>
<dbReference type="Proteomes" id="UP000736787">
    <property type="component" value="Unassembled WGS sequence"/>
</dbReference>
<reference evidence="1" key="1">
    <citation type="submission" date="2018-10" db="EMBL/GenBank/DDBJ databases">
        <title>Effector identification in a new, highly contiguous assembly of the strawberry crown rot pathogen Phytophthora cactorum.</title>
        <authorList>
            <person name="Armitage A.D."/>
            <person name="Nellist C.F."/>
            <person name="Bates H."/>
            <person name="Vickerstaff R.J."/>
            <person name="Harrison R.J."/>
        </authorList>
    </citation>
    <scope>NUCLEOTIDE SEQUENCE</scope>
    <source>
        <strain evidence="1">4040</strain>
    </source>
</reference>
<accession>A0A8T1JN02</accession>
<dbReference type="EMBL" id="RCMK01002096">
    <property type="protein sequence ID" value="KAG2884782.1"/>
    <property type="molecule type" value="Genomic_DNA"/>
</dbReference>